<name>A0A8T3VTH5_METOL</name>
<evidence type="ECO:0000256" key="4">
    <source>
        <dbReference type="HAMAP-Rule" id="MF_01407"/>
    </source>
</evidence>
<reference evidence="6" key="1">
    <citation type="submission" date="2019-04" db="EMBL/GenBank/DDBJ databases">
        <title>Evolution of Biomass-Degrading Anaerobic Consortia Revealed by Metagenomics.</title>
        <authorList>
            <person name="Peng X."/>
        </authorList>
    </citation>
    <scope>NUCLEOTIDE SEQUENCE</scope>
    <source>
        <strain evidence="6">SIG14</strain>
    </source>
</reference>
<dbReference type="CDD" id="cd18139">
    <property type="entry name" value="HLD_clamp_RarA"/>
    <property type="match status" value="1"/>
</dbReference>
<dbReference type="EMBL" id="SUTG01000022">
    <property type="protein sequence ID" value="MBE6512581.1"/>
    <property type="molecule type" value="Genomic_DNA"/>
</dbReference>
<keyword evidence="2 4" id="KW-0547">Nucleotide-binding</keyword>
<dbReference type="Gene3D" id="3.40.50.300">
    <property type="entry name" value="P-loop containing nucleotide triphosphate hydrolases"/>
    <property type="match status" value="1"/>
</dbReference>
<proteinExistence type="inferred from homology"/>
<dbReference type="InterPro" id="IPR055237">
    <property type="entry name" value="Cdc6_lid"/>
</dbReference>
<feature type="binding site" evidence="4">
    <location>
        <position position="220"/>
    </location>
    <ligand>
        <name>ATP</name>
        <dbReference type="ChEBI" id="CHEBI:30616"/>
    </ligand>
</feature>
<dbReference type="SUPFAM" id="SSF46785">
    <property type="entry name" value="Winged helix' DNA-binding domain"/>
    <property type="match status" value="1"/>
</dbReference>
<organism evidence="6 7">
    <name type="scientific">Methanobrevibacter olleyae</name>
    <dbReference type="NCBI Taxonomy" id="294671"/>
    <lineage>
        <taxon>Archaea</taxon>
        <taxon>Methanobacteriati</taxon>
        <taxon>Methanobacteriota</taxon>
        <taxon>Methanomada group</taxon>
        <taxon>Methanobacteria</taxon>
        <taxon>Methanobacteriales</taxon>
        <taxon>Methanobacteriaceae</taxon>
        <taxon>Methanobrevibacter</taxon>
    </lineage>
</organism>
<accession>A0A8T3VTH5</accession>
<evidence type="ECO:0000259" key="5">
    <source>
        <dbReference type="SMART" id="SM01074"/>
    </source>
</evidence>
<comment type="similarity">
    <text evidence="4">Belongs to the CDC6/cdc18 family.</text>
</comment>
<dbReference type="HAMAP" id="MF_01407">
    <property type="entry name" value="ORC1_type_DNA_replic_protein"/>
    <property type="match status" value="1"/>
</dbReference>
<evidence type="ECO:0000256" key="1">
    <source>
        <dbReference type="ARBA" id="ARBA00022705"/>
    </source>
</evidence>
<comment type="caution">
    <text evidence="6">The sequence shown here is derived from an EMBL/GenBank/DDBJ whole genome shotgun (WGS) entry which is preliminary data.</text>
</comment>
<dbReference type="SUPFAM" id="SSF52540">
    <property type="entry name" value="P-loop containing nucleoside triphosphate hydrolases"/>
    <property type="match status" value="1"/>
</dbReference>
<dbReference type="Proteomes" id="UP000732619">
    <property type="component" value="Unassembled WGS sequence"/>
</dbReference>
<dbReference type="InterPro" id="IPR015163">
    <property type="entry name" value="Cdc6_C"/>
</dbReference>
<sequence>MNYMAIEDILMGDETLFQNINAFNPDYMPENFNFRDSQMEGMAMCIRPAIQGGRPTNSVIMGSCATGKTTALKKVFELVEHTTDKVVCCYINCQLHTTRFGIFSQIHKKLFGHQPPETGVPFSRVYEKVMNKLSADNKALVVAFDDVNYLFQTQHANKIFYDILRAYEEFEGVRTGIFAILSDLEFRYALDKNVNTVFIPQDITFQPYTYSEIFSILQDRARAGFYPGVISDEIIEEIANHTIELGDLRVGIDLLRVCGNIAEANASRSITLEHVEEAVSKQGSINLMETINSLNDIERTLLRAVVDSDEILTAGDLSKQFKEEAGVSYATFNRTLEKLEFLRLVDTKFTGKGVRGNSREIILRFAPEDIKRCNL</sequence>
<dbReference type="GO" id="GO:0006260">
    <property type="term" value="P:DNA replication"/>
    <property type="evidence" value="ECO:0007669"/>
    <property type="project" value="UniProtKB-UniRule"/>
</dbReference>
<keyword evidence="3 4" id="KW-0067">ATP-binding</keyword>
<dbReference type="InterPro" id="IPR027417">
    <property type="entry name" value="P-loop_NTPase"/>
</dbReference>
<dbReference type="AlphaFoldDB" id="A0A8T3VTH5"/>
<evidence type="ECO:0000313" key="7">
    <source>
        <dbReference type="Proteomes" id="UP000732619"/>
    </source>
</evidence>
<dbReference type="PANTHER" id="PTHR10763:SF26">
    <property type="entry name" value="CELL DIVISION CONTROL PROTEIN 6 HOMOLOG"/>
    <property type="match status" value="1"/>
</dbReference>
<dbReference type="NCBIfam" id="TIGR02928">
    <property type="entry name" value="orc1/cdc6 family replication initiation protein"/>
    <property type="match status" value="1"/>
</dbReference>
<dbReference type="NCBIfam" id="NF001624">
    <property type="entry name" value="PRK00411.1-2"/>
    <property type="match status" value="1"/>
</dbReference>
<feature type="domain" description="Cdc6 C-terminal" evidence="5">
    <location>
        <begin position="302"/>
        <end position="374"/>
    </location>
</feature>
<dbReference type="SMART" id="SM01074">
    <property type="entry name" value="Cdc6_C"/>
    <property type="match status" value="1"/>
</dbReference>
<dbReference type="InterPro" id="IPR014277">
    <property type="entry name" value="Orc1/Cdc6_arc"/>
</dbReference>
<keyword evidence="1 4" id="KW-0235">DNA replication</keyword>
<feature type="binding site" evidence="4">
    <location>
        <position position="208"/>
    </location>
    <ligand>
        <name>ATP</name>
        <dbReference type="ChEBI" id="CHEBI:30616"/>
    </ligand>
</feature>
<protein>
    <recommendedName>
        <fullName evidence="4">ORC1-type DNA replication protein</fullName>
    </recommendedName>
</protein>
<feature type="binding site" evidence="4">
    <location>
        <begin position="66"/>
        <end position="70"/>
    </location>
    <ligand>
        <name>ATP</name>
        <dbReference type="ChEBI" id="CHEBI:30616"/>
    </ligand>
</feature>
<comment type="function">
    <text evidence="4">Involved in regulation of DNA replication.</text>
</comment>
<dbReference type="InterPro" id="IPR036390">
    <property type="entry name" value="WH_DNA-bd_sf"/>
</dbReference>
<evidence type="ECO:0000313" key="6">
    <source>
        <dbReference type="EMBL" id="MBE6512581.1"/>
    </source>
</evidence>
<dbReference type="PANTHER" id="PTHR10763">
    <property type="entry name" value="CELL DIVISION CONTROL PROTEIN 6-RELATED"/>
    <property type="match status" value="1"/>
</dbReference>
<gene>
    <name evidence="6" type="ORF">E7Z75_05520</name>
</gene>
<dbReference type="InterPro" id="IPR050311">
    <property type="entry name" value="ORC1/CDC6"/>
</dbReference>
<evidence type="ECO:0000256" key="2">
    <source>
        <dbReference type="ARBA" id="ARBA00022741"/>
    </source>
</evidence>
<dbReference type="Gene3D" id="1.10.8.60">
    <property type="match status" value="1"/>
</dbReference>
<dbReference type="Pfam" id="PF22703">
    <property type="entry name" value="Cdc6_lid"/>
    <property type="match status" value="1"/>
</dbReference>
<dbReference type="GO" id="GO:0005524">
    <property type="term" value="F:ATP binding"/>
    <property type="evidence" value="ECO:0007669"/>
    <property type="project" value="UniProtKB-UniRule"/>
</dbReference>
<evidence type="ECO:0000256" key="3">
    <source>
        <dbReference type="ARBA" id="ARBA00022840"/>
    </source>
</evidence>